<accession>A0A0D2WM87</accession>
<dbReference type="Proteomes" id="UP000008743">
    <property type="component" value="Unassembled WGS sequence"/>
</dbReference>
<organism evidence="13 14">
    <name type="scientific">Capsaspora owczarzaki (strain ATCC 30864)</name>
    <dbReference type="NCBI Taxonomy" id="595528"/>
    <lineage>
        <taxon>Eukaryota</taxon>
        <taxon>Filasterea</taxon>
        <taxon>Capsaspora</taxon>
    </lineage>
</organism>
<dbReference type="InterPro" id="IPR019775">
    <property type="entry name" value="WD40_repeat_CS"/>
</dbReference>
<name>A0A0D2WM87_CAPO3</name>
<evidence type="ECO:0000256" key="10">
    <source>
        <dbReference type="ARBA" id="ARBA00023136"/>
    </source>
</evidence>
<dbReference type="OrthoDB" id="2013972at2759"/>
<dbReference type="PhylomeDB" id="A0A0D2WM87"/>
<dbReference type="EMBL" id="KE346363">
    <property type="protein sequence ID" value="KJE91900.1"/>
    <property type="molecule type" value="Genomic_DNA"/>
</dbReference>
<gene>
    <name evidence="13" type="ORF">CAOG_002962</name>
</gene>
<dbReference type="Pfam" id="PF00400">
    <property type="entry name" value="WD40"/>
    <property type="match status" value="1"/>
</dbReference>
<keyword evidence="8" id="KW-0653">Protein transport</keyword>
<evidence type="ECO:0000256" key="3">
    <source>
        <dbReference type="ARBA" id="ARBA00022574"/>
    </source>
</evidence>
<dbReference type="RefSeq" id="XP_004363801.2">
    <property type="nucleotide sequence ID" value="XM_004363744.2"/>
</dbReference>
<dbReference type="SMART" id="SM00320">
    <property type="entry name" value="WD40"/>
    <property type="match status" value="4"/>
</dbReference>
<dbReference type="AlphaFoldDB" id="A0A0D2WM87"/>
<dbReference type="InParanoid" id="A0A0D2WM87"/>
<evidence type="ECO:0000313" key="13">
    <source>
        <dbReference type="EMBL" id="KJE91900.1"/>
    </source>
</evidence>
<keyword evidence="14" id="KW-1185">Reference proteome</keyword>
<dbReference type="STRING" id="595528.A0A0D2WM87"/>
<dbReference type="InterPro" id="IPR015943">
    <property type="entry name" value="WD40/YVTN_repeat-like_dom_sf"/>
</dbReference>
<dbReference type="GO" id="GO:0005085">
    <property type="term" value="F:guanyl-nucleotide exchange factor activity"/>
    <property type="evidence" value="ECO:0007669"/>
    <property type="project" value="InterPro"/>
</dbReference>
<keyword evidence="6" id="KW-0256">Endoplasmic reticulum</keyword>
<dbReference type="eggNOG" id="KOG0771">
    <property type="taxonomic scope" value="Eukaryota"/>
</dbReference>
<comment type="subcellular location">
    <subcellularLocation>
        <location evidence="1">Endoplasmic reticulum membrane</location>
        <topology evidence="1">Single-pass membrane protein</topology>
    </subcellularLocation>
</comment>
<reference evidence="14" key="1">
    <citation type="submission" date="2011-02" db="EMBL/GenBank/DDBJ databases">
        <title>The Genome Sequence of Capsaspora owczarzaki ATCC 30864.</title>
        <authorList>
            <person name="Russ C."/>
            <person name="Cuomo C."/>
            <person name="Burger G."/>
            <person name="Gray M.W."/>
            <person name="Holland P.W.H."/>
            <person name="King N."/>
            <person name="Lang F.B.F."/>
            <person name="Roger A.J."/>
            <person name="Ruiz-Trillo I."/>
            <person name="Young S.K."/>
            <person name="Zeng Q."/>
            <person name="Gargeya S."/>
            <person name="Alvarado L."/>
            <person name="Berlin A."/>
            <person name="Chapman S.B."/>
            <person name="Chen Z."/>
            <person name="Freedman E."/>
            <person name="Gellesch M."/>
            <person name="Goldberg J."/>
            <person name="Griggs A."/>
            <person name="Gujja S."/>
            <person name="Heilman E."/>
            <person name="Heiman D."/>
            <person name="Howarth C."/>
            <person name="Mehta T."/>
            <person name="Neiman D."/>
            <person name="Pearson M."/>
            <person name="Roberts A."/>
            <person name="Saif S."/>
            <person name="Shea T."/>
            <person name="Shenoy N."/>
            <person name="Sisk P."/>
            <person name="Stolte C."/>
            <person name="Sykes S."/>
            <person name="White J."/>
            <person name="Yandava C."/>
            <person name="Haas B."/>
            <person name="Nusbaum C."/>
            <person name="Birren B."/>
        </authorList>
    </citation>
    <scope>NUCLEOTIDE SEQUENCE</scope>
    <source>
        <strain evidence="14">ATCC 30864</strain>
    </source>
</reference>
<evidence type="ECO:0000256" key="1">
    <source>
        <dbReference type="ARBA" id="ARBA00004389"/>
    </source>
</evidence>
<dbReference type="InterPro" id="IPR045260">
    <property type="entry name" value="Sec12-like"/>
</dbReference>
<dbReference type="GO" id="GO:0005789">
    <property type="term" value="C:endoplasmic reticulum membrane"/>
    <property type="evidence" value="ECO:0007669"/>
    <property type="project" value="UniProtKB-SubCell"/>
</dbReference>
<dbReference type="GO" id="GO:0015031">
    <property type="term" value="P:protein transport"/>
    <property type="evidence" value="ECO:0007669"/>
    <property type="project" value="UniProtKB-KW"/>
</dbReference>
<evidence type="ECO:0000256" key="4">
    <source>
        <dbReference type="ARBA" id="ARBA00022692"/>
    </source>
</evidence>
<evidence type="ECO:0000256" key="8">
    <source>
        <dbReference type="ARBA" id="ARBA00022927"/>
    </source>
</evidence>
<evidence type="ECO:0000256" key="9">
    <source>
        <dbReference type="ARBA" id="ARBA00022989"/>
    </source>
</evidence>
<protein>
    <submittedName>
        <fullName evidence="13">Uncharacterized protein</fullName>
    </submittedName>
</protein>
<dbReference type="Gene3D" id="2.130.10.10">
    <property type="entry name" value="YVTN repeat-like/Quinoprotein amine dehydrogenase"/>
    <property type="match status" value="1"/>
</dbReference>
<evidence type="ECO:0000256" key="2">
    <source>
        <dbReference type="ARBA" id="ARBA00022448"/>
    </source>
</evidence>
<keyword evidence="10 12" id="KW-0472">Membrane</keyword>
<dbReference type="GO" id="GO:0003400">
    <property type="term" value="P:regulation of COPII vesicle coating"/>
    <property type="evidence" value="ECO:0007669"/>
    <property type="project" value="TreeGrafter"/>
</dbReference>
<evidence type="ECO:0000256" key="11">
    <source>
        <dbReference type="PROSITE-ProRule" id="PRU00221"/>
    </source>
</evidence>
<evidence type="ECO:0000256" key="12">
    <source>
        <dbReference type="SAM" id="Phobius"/>
    </source>
</evidence>
<dbReference type="SUPFAM" id="SSF50998">
    <property type="entry name" value="Quinoprotein alcohol dehydrogenase-like"/>
    <property type="match status" value="1"/>
</dbReference>
<dbReference type="InterPro" id="IPR001680">
    <property type="entry name" value="WD40_rpt"/>
</dbReference>
<keyword evidence="3 11" id="KW-0853">WD repeat</keyword>
<dbReference type="PROSITE" id="PS00678">
    <property type="entry name" value="WD_REPEATS_1"/>
    <property type="match status" value="1"/>
</dbReference>
<feature type="transmembrane region" description="Helical" evidence="12">
    <location>
        <begin position="370"/>
        <end position="391"/>
    </location>
</feature>
<keyword evidence="9 12" id="KW-1133">Transmembrane helix</keyword>
<dbReference type="GO" id="GO:0006888">
    <property type="term" value="P:endoplasmic reticulum to Golgi vesicle-mediated transport"/>
    <property type="evidence" value="ECO:0007669"/>
    <property type="project" value="TreeGrafter"/>
</dbReference>
<evidence type="ECO:0000256" key="7">
    <source>
        <dbReference type="ARBA" id="ARBA00022892"/>
    </source>
</evidence>
<proteinExistence type="predicted"/>
<feature type="repeat" description="WD" evidence="11">
    <location>
        <begin position="153"/>
        <end position="182"/>
    </location>
</feature>
<keyword evidence="7" id="KW-0931">ER-Golgi transport</keyword>
<evidence type="ECO:0000256" key="6">
    <source>
        <dbReference type="ARBA" id="ARBA00022824"/>
    </source>
</evidence>
<dbReference type="PANTHER" id="PTHR23284:SF0">
    <property type="entry name" value="PROLACTIN REGULATORY ELEMENT-BINDING PROTEIN"/>
    <property type="match status" value="1"/>
</dbReference>
<evidence type="ECO:0000313" key="14">
    <source>
        <dbReference type="Proteomes" id="UP000008743"/>
    </source>
</evidence>
<sequence length="392" mass="40833">MSEKPSQAKPAKTAATTEILPSAVQPTKGPSVLVMKAAYPLYAATVLASGALVIAGGGGASNTGVPNGAEILVPTNPSAQAVAQTPGTALFRHACGIARGDRAIMNVAAHPTEPILAAGMDELFALDAESAEQTGEVVSDFAPTEPFQKSCNFSANGKHLVTGGTDGMARVWDAKSRELLHSFATGGHRLKTVDISPDSSWVAAISETKEMTIWSLKTAQLTHTLKSDPKWNSAKDYKIQAGRFATQPDGQVVFISAHSLPKHQSRLVKWNTSSWTPIGRSIIVLGPVPITAMNVSPNGAFVGVGDAEGSVAVVDVASWTISARVDNLHELFITALAFTQSGSHLVSVSADTLSFATPSRLRAGRSASSVILVIGLALLLLLVVALLLLGVF</sequence>
<evidence type="ECO:0000256" key="5">
    <source>
        <dbReference type="ARBA" id="ARBA00022737"/>
    </source>
</evidence>
<dbReference type="InterPro" id="IPR011047">
    <property type="entry name" value="Quinoprotein_ADH-like_sf"/>
</dbReference>
<keyword evidence="5" id="KW-0677">Repeat</keyword>
<keyword evidence="2" id="KW-0813">Transport</keyword>
<dbReference type="PANTHER" id="PTHR23284">
    <property type="entry name" value="PROLACTIN REGULATORY ELEMENT BINDING PROTEIN"/>
    <property type="match status" value="1"/>
</dbReference>
<keyword evidence="4 12" id="KW-0812">Transmembrane</keyword>
<dbReference type="PROSITE" id="PS50082">
    <property type="entry name" value="WD_REPEATS_2"/>
    <property type="match status" value="1"/>
</dbReference>